<gene>
    <name evidence="1" type="ORF">UFOVP1113_28</name>
    <name evidence="3" type="ORF">UFOVP1563_26</name>
    <name evidence="2" type="ORF">UFOVP1627_8</name>
</gene>
<accession>A0A6J5SW59</accession>
<dbReference type="EMBL" id="LR798404">
    <property type="protein sequence ID" value="CAB5229713.1"/>
    <property type="molecule type" value="Genomic_DNA"/>
</dbReference>
<evidence type="ECO:0000313" key="2">
    <source>
        <dbReference type="EMBL" id="CAB4219748.1"/>
    </source>
</evidence>
<organism evidence="2">
    <name type="scientific">uncultured Caudovirales phage</name>
    <dbReference type="NCBI Taxonomy" id="2100421"/>
    <lineage>
        <taxon>Viruses</taxon>
        <taxon>Duplodnaviria</taxon>
        <taxon>Heunggongvirae</taxon>
        <taxon>Uroviricota</taxon>
        <taxon>Caudoviricetes</taxon>
        <taxon>Peduoviridae</taxon>
        <taxon>Maltschvirus</taxon>
        <taxon>Maltschvirus maltsch</taxon>
    </lineage>
</organism>
<dbReference type="EMBL" id="LR797072">
    <property type="protein sequence ID" value="CAB4184702.1"/>
    <property type="molecule type" value="Genomic_DNA"/>
</dbReference>
<dbReference type="EMBL" id="LR797484">
    <property type="protein sequence ID" value="CAB4219748.1"/>
    <property type="molecule type" value="Genomic_DNA"/>
</dbReference>
<evidence type="ECO:0000313" key="1">
    <source>
        <dbReference type="EMBL" id="CAB4184702.1"/>
    </source>
</evidence>
<protein>
    <submittedName>
        <fullName evidence="2">Uncharacterized protein</fullName>
    </submittedName>
</protein>
<reference evidence="2" key="1">
    <citation type="submission" date="2020-05" db="EMBL/GenBank/DDBJ databases">
        <authorList>
            <person name="Chiriac C."/>
            <person name="Salcher M."/>
            <person name="Ghai R."/>
            <person name="Kavagutti S V."/>
        </authorList>
    </citation>
    <scope>NUCLEOTIDE SEQUENCE</scope>
</reference>
<evidence type="ECO:0000313" key="3">
    <source>
        <dbReference type="EMBL" id="CAB5229713.1"/>
    </source>
</evidence>
<proteinExistence type="predicted"/>
<sequence>MKRLYCINCKYYKAHTSSAMFAECSYAPVQSLVTGKLKNHWCEMERVSSTGCGSEGVFYMPVDTPRDYAPDTDDNSKDYHGW</sequence>
<name>A0A6J5SW59_9CAUD</name>